<protein>
    <submittedName>
        <fullName evidence="1">Uncharacterized protein</fullName>
    </submittedName>
</protein>
<proteinExistence type="predicted"/>
<comment type="caution">
    <text evidence="1">The sequence shown here is derived from an EMBL/GenBank/DDBJ whole genome shotgun (WGS) entry which is preliminary data.</text>
</comment>
<dbReference type="AlphaFoldDB" id="A0A8J4TF60"/>
<evidence type="ECO:0000313" key="1">
    <source>
        <dbReference type="EMBL" id="KAF5403534.1"/>
    </source>
</evidence>
<sequence>MTFENSDSAQDNTRETIEADASVGGILALGNLSVPSLNYYKRFVDTICLPKEMVYGHKKVETQLIIG</sequence>
<name>A0A8J4TF60_9TREM</name>
<evidence type="ECO:0000313" key="2">
    <source>
        <dbReference type="Proteomes" id="UP000748531"/>
    </source>
</evidence>
<dbReference type="Proteomes" id="UP000748531">
    <property type="component" value="Unassembled WGS sequence"/>
</dbReference>
<organism evidence="1 2">
    <name type="scientific">Paragonimus heterotremus</name>
    <dbReference type="NCBI Taxonomy" id="100268"/>
    <lineage>
        <taxon>Eukaryota</taxon>
        <taxon>Metazoa</taxon>
        <taxon>Spiralia</taxon>
        <taxon>Lophotrochozoa</taxon>
        <taxon>Platyhelminthes</taxon>
        <taxon>Trematoda</taxon>
        <taxon>Digenea</taxon>
        <taxon>Plagiorchiida</taxon>
        <taxon>Troglotremata</taxon>
        <taxon>Troglotrematidae</taxon>
        <taxon>Paragonimus</taxon>
    </lineage>
</organism>
<reference evidence="1" key="1">
    <citation type="submission" date="2019-05" db="EMBL/GenBank/DDBJ databases">
        <title>Annotation for the trematode Paragonimus heterotremus.</title>
        <authorList>
            <person name="Choi Y.-J."/>
        </authorList>
    </citation>
    <scope>NUCLEOTIDE SEQUENCE</scope>
    <source>
        <strain evidence="1">LC</strain>
    </source>
</reference>
<gene>
    <name evidence="1" type="ORF">PHET_02979</name>
</gene>
<keyword evidence="2" id="KW-1185">Reference proteome</keyword>
<dbReference type="EMBL" id="LUCH01001166">
    <property type="protein sequence ID" value="KAF5403534.1"/>
    <property type="molecule type" value="Genomic_DNA"/>
</dbReference>
<accession>A0A8J4TF60</accession>